<dbReference type="EMBL" id="JMIY01000006">
    <property type="protein sequence ID" value="KCZ71255.1"/>
    <property type="molecule type" value="Genomic_DNA"/>
</dbReference>
<dbReference type="AlphaFoldDB" id="A0A062V784"/>
<protein>
    <submittedName>
        <fullName evidence="3">Lysophospholipase</fullName>
    </submittedName>
</protein>
<dbReference type="Pfam" id="PF00561">
    <property type="entry name" value="Abhydrolase_1"/>
    <property type="match status" value="1"/>
</dbReference>
<proteinExistence type="predicted"/>
<evidence type="ECO:0000259" key="1">
    <source>
        <dbReference type="Pfam" id="PF00326"/>
    </source>
</evidence>
<dbReference type="SUPFAM" id="SSF53474">
    <property type="entry name" value="alpha/beta-Hydrolases"/>
    <property type="match status" value="1"/>
</dbReference>
<evidence type="ECO:0000313" key="3">
    <source>
        <dbReference type="EMBL" id="KCZ71255.1"/>
    </source>
</evidence>
<dbReference type="Proteomes" id="UP000027153">
    <property type="component" value="Unassembled WGS sequence"/>
</dbReference>
<gene>
    <name evidence="3" type="ORF">ANME2D_02456</name>
</gene>
<dbReference type="Gene3D" id="3.40.50.1820">
    <property type="entry name" value="alpha/beta hydrolase"/>
    <property type="match status" value="1"/>
</dbReference>
<dbReference type="Pfam" id="PF00326">
    <property type="entry name" value="Peptidase_S9"/>
    <property type="match status" value="1"/>
</dbReference>
<name>A0A062V784_9EURY</name>
<dbReference type="InterPro" id="IPR029058">
    <property type="entry name" value="AB_hydrolase_fold"/>
</dbReference>
<dbReference type="GO" id="GO:0006508">
    <property type="term" value="P:proteolysis"/>
    <property type="evidence" value="ECO:0007669"/>
    <property type="project" value="InterPro"/>
</dbReference>
<dbReference type="PANTHER" id="PTHR42886">
    <property type="entry name" value="RE40534P-RELATED"/>
    <property type="match status" value="1"/>
</dbReference>
<evidence type="ECO:0000259" key="2">
    <source>
        <dbReference type="Pfam" id="PF00561"/>
    </source>
</evidence>
<accession>A0A062V784</accession>
<dbReference type="GO" id="GO:0008236">
    <property type="term" value="F:serine-type peptidase activity"/>
    <property type="evidence" value="ECO:0007669"/>
    <property type="project" value="InterPro"/>
</dbReference>
<reference evidence="3 4" key="1">
    <citation type="journal article" date="2013" name="Nature">
        <title>Anaerobic oxidation of methane coupled to nitrate reduction in a novel archaeal lineage.</title>
        <authorList>
            <person name="Haroon M.F."/>
            <person name="Hu S."/>
            <person name="Shi Y."/>
            <person name="Imelfort M."/>
            <person name="Keller J."/>
            <person name="Hugenholtz P."/>
            <person name="Yuan Z."/>
            <person name="Tyson G.W."/>
        </authorList>
    </citation>
    <scope>NUCLEOTIDE SEQUENCE [LARGE SCALE GENOMIC DNA]</scope>
    <source>
        <strain evidence="3 4">ANME-2d</strain>
    </source>
</reference>
<feature type="domain" description="Peptidase S9 prolyl oligopeptidase catalytic" evidence="1">
    <location>
        <begin position="190"/>
        <end position="249"/>
    </location>
</feature>
<evidence type="ECO:0000313" key="4">
    <source>
        <dbReference type="Proteomes" id="UP000027153"/>
    </source>
</evidence>
<organism evidence="3 4">
    <name type="scientific">Candidatus Methanoperedens nitratireducens</name>
    <dbReference type="NCBI Taxonomy" id="1392998"/>
    <lineage>
        <taxon>Archaea</taxon>
        <taxon>Methanobacteriati</taxon>
        <taxon>Methanobacteriota</taxon>
        <taxon>Stenosarchaea group</taxon>
        <taxon>Methanomicrobia</taxon>
        <taxon>Methanosarcinales</taxon>
        <taxon>ANME-2 cluster</taxon>
        <taxon>Candidatus Methanoperedentaceae</taxon>
        <taxon>Candidatus Methanoperedens</taxon>
    </lineage>
</organism>
<keyword evidence="4" id="KW-1185">Reference proteome</keyword>
<sequence length="254" mass="29148">MKETYIEAADKHSVRNVLVDAGSDNLVILAHGITSEKNEDGIYTRFAENILFPDFDSIRFDFRGHGDSQRSPIEMRVSGEILDLMAVIAWAKQHYKRIHLVATSFGASITLLSSSIFDFNFLLSVTMWNPVISYRNTFINSTVSWGKEFFNQSSIEELAYRPYTKISESEFFIGSELTIEFLLLHPEKVVWPEKIPLLIIHGTGDTVVPYKDTVSFSKQNKNVLLHTIPKVDHGFDEKIEEVYEVTKKWINKFC</sequence>
<dbReference type="InterPro" id="IPR000073">
    <property type="entry name" value="AB_hydrolase_1"/>
</dbReference>
<dbReference type="InterPro" id="IPR001375">
    <property type="entry name" value="Peptidase_S9_cat"/>
</dbReference>
<comment type="caution">
    <text evidence="3">The sequence shown here is derived from an EMBL/GenBank/DDBJ whole genome shotgun (WGS) entry which is preliminary data.</text>
</comment>
<dbReference type="PANTHER" id="PTHR42886:SF29">
    <property type="entry name" value="PUMMELIG, ISOFORM A"/>
    <property type="match status" value="1"/>
</dbReference>
<feature type="domain" description="AB hydrolase-1" evidence="2">
    <location>
        <begin position="26"/>
        <end position="111"/>
    </location>
</feature>